<name>A0A9N7YEA6_PLEPL</name>
<organism evidence="2 3">
    <name type="scientific">Pleuronectes platessa</name>
    <name type="common">European plaice</name>
    <dbReference type="NCBI Taxonomy" id="8262"/>
    <lineage>
        <taxon>Eukaryota</taxon>
        <taxon>Metazoa</taxon>
        <taxon>Chordata</taxon>
        <taxon>Craniata</taxon>
        <taxon>Vertebrata</taxon>
        <taxon>Euteleostomi</taxon>
        <taxon>Actinopterygii</taxon>
        <taxon>Neopterygii</taxon>
        <taxon>Teleostei</taxon>
        <taxon>Neoteleostei</taxon>
        <taxon>Acanthomorphata</taxon>
        <taxon>Carangaria</taxon>
        <taxon>Pleuronectiformes</taxon>
        <taxon>Pleuronectoidei</taxon>
        <taxon>Pleuronectidae</taxon>
        <taxon>Pleuronectes</taxon>
    </lineage>
</organism>
<sequence length="126" mass="13742">MLWKQQVAEDPQTFSGSSCISSSSSSSSSSTPSPPGSGSARRPAQCVVGGTCNMPAEHFQSAQVSLLQTLVGFTQTSVRRLLVDPRRRELLLCGFVSRRCHRCLASVLLWMGSRWMWRLEEAPAPG</sequence>
<reference evidence="2" key="1">
    <citation type="submission" date="2020-03" db="EMBL/GenBank/DDBJ databases">
        <authorList>
            <person name="Weist P."/>
        </authorList>
    </citation>
    <scope>NUCLEOTIDE SEQUENCE</scope>
</reference>
<comment type="caution">
    <text evidence="2">The sequence shown here is derived from an EMBL/GenBank/DDBJ whole genome shotgun (WGS) entry which is preliminary data.</text>
</comment>
<evidence type="ECO:0000313" key="3">
    <source>
        <dbReference type="Proteomes" id="UP001153269"/>
    </source>
</evidence>
<accession>A0A9N7YEA6</accession>
<keyword evidence="3" id="KW-1185">Reference proteome</keyword>
<protein>
    <submittedName>
        <fullName evidence="2">Uncharacterized protein</fullName>
    </submittedName>
</protein>
<dbReference type="EMBL" id="CADEAL010000588">
    <property type="protein sequence ID" value="CAB1422491.1"/>
    <property type="molecule type" value="Genomic_DNA"/>
</dbReference>
<proteinExistence type="predicted"/>
<evidence type="ECO:0000313" key="2">
    <source>
        <dbReference type="EMBL" id="CAB1422491.1"/>
    </source>
</evidence>
<dbReference type="AlphaFoldDB" id="A0A9N7YEA6"/>
<dbReference type="Proteomes" id="UP001153269">
    <property type="component" value="Unassembled WGS sequence"/>
</dbReference>
<gene>
    <name evidence="2" type="ORF">PLEPLA_LOCUS10407</name>
</gene>
<evidence type="ECO:0000256" key="1">
    <source>
        <dbReference type="SAM" id="MobiDB-lite"/>
    </source>
</evidence>
<feature type="region of interest" description="Disordered" evidence="1">
    <location>
        <begin position="1"/>
        <end position="44"/>
    </location>
</feature>
<feature type="compositionally biased region" description="Low complexity" evidence="1">
    <location>
        <begin position="15"/>
        <end position="39"/>
    </location>
</feature>